<evidence type="ECO:0000259" key="7">
    <source>
        <dbReference type="Pfam" id="PF02683"/>
    </source>
</evidence>
<comment type="similarity">
    <text evidence="2">Belongs to the DsbD family.</text>
</comment>
<feature type="transmembrane region" description="Helical" evidence="6">
    <location>
        <begin position="201"/>
        <end position="218"/>
    </location>
</feature>
<evidence type="ECO:0000256" key="6">
    <source>
        <dbReference type="SAM" id="Phobius"/>
    </source>
</evidence>
<evidence type="ECO:0000313" key="8">
    <source>
        <dbReference type="EMBL" id="RED76087.1"/>
    </source>
</evidence>
<feature type="transmembrane region" description="Helical" evidence="6">
    <location>
        <begin position="131"/>
        <end position="160"/>
    </location>
</feature>
<evidence type="ECO:0000313" key="9">
    <source>
        <dbReference type="Proteomes" id="UP000256977"/>
    </source>
</evidence>
<dbReference type="InterPro" id="IPR003834">
    <property type="entry name" value="Cyt_c_assmbl_TM_dom"/>
</dbReference>
<dbReference type="OrthoDB" id="9803065at2"/>
<dbReference type="AlphaFoldDB" id="A0A3D9JRA9"/>
<feature type="transmembrane region" description="Helical" evidence="6">
    <location>
        <begin position="166"/>
        <end position="189"/>
    </location>
</feature>
<feature type="transmembrane region" description="Helical" evidence="6">
    <location>
        <begin position="90"/>
        <end position="110"/>
    </location>
</feature>
<dbReference type="Proteomes" id="UP000256977">
    <property type="component" value="Unassembled WGS sequence"/>
</dbReference>
<accession>A0A3D9JRA9</accession>
<protein>
    <submittedName>
        <fullName evidence="8">Cytochrome c-type biogenesis protein</fullName>
    </submittedName>
</protein>
<keyword evidence="3 6" id="KW-0812">Transmembrane</keyword>
<evidence type="ECO:0000256" key="5">
    <source>
        <dbReference type="ARBA" id="ARBA00023136"/>
    </source>
</evidence>
<gene>
    <name evidence="8" type="ORF">DFP98_113147</name>
</gene>
<dbReference type="EMBL" id="QRDZ01000013">
    <property type="protein sequence ID" value="RED76087.1"/>
    <property type="molecule type" value="Genomic_DNA"/>
</dbReference>
<reference evidence="8 9" key="1">
    <citation type="submission" date="2018-07" db="EMBL/GenBank/DDBJ databases">
        <title>Genomic Encyclopedia of Type Strains, Phase III (KMG-III): the genomes of soil and plant-associated and newly described type strains.</title>
        <authorList>
            <person name="Whitman W."/>
        </authorList>
    </citation>
    <scope>NUCLEOTIDE SEQUENCE [LARGE SCALE GENOMIC DNA]</scope>
    <source>
        <strain evidence="8 9">CECT 7287</strain>
    </source>
</reference>
<keyword evidence="9" id="KW-1185">Reference proteome</keyword>
<keyword evidence="4 6" id="KW-1133">Transmembrane helix</keyword>
<evidence type="ECO:0000256" key="2">
    <source>
        <dbReference type="ARBA" id="ARBA00006143"/>
    </source>
</evidence>
<evidence type="ECO:0000256" key="3">
    <source>
        <dbReference type="ARBA" id="ARBA00022692"/>
    </source>
</evidence>
<sequence>MENAADLTFWFVFGVGILSFLSPCCLPLYPSYLSYLTGISAKELQEGKKSIRQTVIPHALFFIVGFSVIFYSLGFSASFIGRIFAERQELIRQLGAILIVISCLMMLGIFKPSLLLKEKRWIVQQKAGSHVGSFFVGMTYAAGWTPCVGPILAAVLALGVTEPSKALWYTTIYTIGFAIPFILMAFAVVKIKWLTKHGGRLMKIGGAITVVTGVLLYTDQLSLISRKLIGLYGGFIGF</sequence>
<dbReference type="GO" id="GO:0016020">
    <property type="term" value="C:membrane"/>
    <property type="evidence" value="ECO:0007669"/>
    <property type="project" value="UniProtKB-SubCell"/>
</dbReference>
<evidence type="ECO:0000256" key="4">
    <source>
        <dbReference type="ARBA" id="ARBA00022989"/>
    </source>
</evidence>
<dbReference type="InterPro" id="IPR051790">
    <property type="entry name" value="Cytochrome_c-biogenesis_DsbD"/>
</dbReference>
<dbReference type="PANTHER" id="PTHR31272:SF4">
    <property type="entry name" value="CYTOCHROME C-TYPE BIOGENESIS PROTEIN HI_1454-RELATED"/>
    <property type="match status" value="1"/>
</dbReference>
<dbReference type="RefSeq" id="WP_116061886.1">
    <property type="nucleotide sequence ID" value="NZ_QRDZ01000013.1"/>
</dbReference>
<dbReference type="Pfam" id="PF02683">
    <property type="entry name" value="DsbD_TM"/>
    <property type="match status" value="1"/>
</dbReference>
<comment type="caution">
    <text evidence="8">The sequence shown here is derived from an EMBL/GenBank/DDBJ whole genome shotgun (WGS) entry which is preliminary data.</text>
</comment>
<comment type="subcellular location">
    <subcellularLocation>
        <location evidence="1">Membrane</location>
        <topology evidence="1">Multi-pass membrane protein</topology>
    </subcellularLocation>
</comment>
<feature type="transmembrane region" description="Helical" evidence="6">
    <location>
        <begin position="12"/>
        <end position="38"/>
    </location>
</feature>
<evidence type="ECO:0000256" key="1">
    <source>
        <dbReference type="ARBA" id="ARBA00004141"/>
    </source>
</evidence>
<dbReference type="PANTHER" id="PTHR31272">
    <property type="entry name" value="CYTOCHROME C-TYPE BIOGENESIS PROTEIN HI_1454-RELATED"/>
    <property type="match status" value="1"/>
</dbReference>
<proteinExistence type="inferred from homology"/>
<feature type="domain" description="Cytochrome C biogenesis protein transmembrane" evidence="7">
    <location>
        <begin position="9"/>
        <end position="204"/>
    </location>
</feature>
<name>A0A3D9JRA9_9BACL</name>
<feature type="transmembrane region" description="Helical" evidence="6">
    <location>
        <begin position="59"/>
        <end position="84"/>
    </location>
</feature>
<keyword evidence="5 6" id="KW-0472">Membrane</keyword>
<dbReference type="GO" id="GO:0017004">
    <property type="term" value="P:cytochrome complex assembly"/>
    <property type="evidence" value="ECO:0007669"/>
    <property type="project" value="InterPro"/>
</dbReference>
<organism evidence="8 9">
    <name type="scientific">Cohnella phaseoli</name>
    <dbReference type="NCBI Taxonomy" id="456490"/>
    <lineage>
        <taxon>Bacteria</taxon>
        <taxon>Bacillati</taxon>
        <taxon>Bacillota</taxon>
        <taxon>Bacilli</taxon>
        <taxon>Bacillales</taxon>
        <taxon>Paenibacillaceae</taxon>
        <taxon>Cohnella</taxon>
    </lineage>
</organism>